<dbReference type="EMBL" id="KQ415568">
    <property type="protein sequence ID" value="KOC58578.1"/>
    <property type="molecule type" value="Genomic_DNA"/>
</dbReference>
<evidence type="ECO:0000256" key="6">
    <source>
        <dbReference type="ARBA" id="ARBA00023274"/>
    </source>
</evidence>
<evidence type="ECO:0000256" key="5">
    <source>
        <dbReference type="ARBA" id="ARBA00023128"/>
    </source>
</evidence>
<evidence type="ECO:0000256" key="7">
    <source>
        <dbReference type="ARBA" id="ARBA00035180"/>
    </source>
</evidence>
<dbReference type="InterPro" id="IPR052473">
    <property type="entry name" value="mtLSU_mL53"/>
</dbReference>
<evidence type="ECO:0000256" key="3">
    <source>
        <dbReference type="ARBA" id="ARBA00022946"/>
    </source>
</evidence>
<dbReference type="InterPro" id="IPR019716">
    <property type="entry name" value="Ribosomal_mL53"/>
</dbReference>
<protein>
    <recommendedName>
        <fullName evidence="7">Large ribosomal subunit protein mL53</fullName>
    </recommendedName>
    <alternativeName>
        <fullName evidence="8">39S ribosomal protein L53, mitochondrial</fullName>
    </alternativeName>
</protein>
<evidence type="ECO:0000256" key="9">
    <source>
        <dbReference type="SAM" id="MobiDB-lite"/>
    </source>
</evidence>
<reference evidence="10 11" key="1">
    <citation type="submission" date="2015-07" db="EMBL/GenBank/DDBJ databases">
        <title>The genome of Habropoda laboriosa.</title>
        <authorList>
            <person name="Pan H."/>
            <person name="Kapheim K."/>
        </authorList>
    </citation>
    <scope>NUCLEOTIDE SEQUENCE [LARGE SCALE GENOMIC DNA]</scope>
    <source>
        <strain evidence="10">0110345459</strain>
    </source>
</reference>
<dbReference type="PANTHER" id="PTHR33618">
    <property type="entry name" value="39S RIBOSOMAL PROTEIN L53, MITOCHONDRIAL"/>
    <property type="match status" value="1"/>
</dbReference>
<dbReference type="Gene3D" id="3.40.30.10">
    <property type="entry name" value="Glutaredoxin"/>
    <property type="match status" value="1"/>
</dbReference>
<evidence type="ECO:0000313" key="11">
    <source>
        <dbReference type="Proteomes" id="UP000053825"/>
    </source>
</evidence>
<proteinExistence type="inferred from homology"/>
<feature type="region of interest" description="Disordered" evidence="9">
    <location>
        <begin position="117"/>
        <end position="154"/>
    </location>
</feature>
<feature type="compositionally biased region" description="Basic residues" evidence="9">
    <location>
        <begin position="127"/>
        <end position="136"/>
    </location>
</feature>
<accession>A0A0L7QIX0</accession>
<dbReference type="GO" id="GO:0005762">
    <property type="term" value="C:mitochondrial large ribosomal subunit"/>
    <property type="evidence" value="ECO:0007669"/>
    <property type="project" value="TreeGrafter"/>
</dbReference>
<keyword evidence="6" id="KW-0687">Ribonucleoprotein</keyword>
<dbReference type="PANTHER" id="PTHR33618:SF1">
    <property type="entry name" value="LARGE RIBOSOMAL SUBUNIT PROTEIN ML53"/>
    <property type="match status" value="1"/>
</dbReference>
<dbReference type="STRING" id="597456.A0A0L7QIX0"/>
<evidence type="ECO:0000256" key="1">
    <source>
        <dbReference type="ARBA" id="ARBA00004173"/>
    </source>
</evidence>
<keyword evidence="4 10" id="KW-0689">Ribosomal protein</keyword>
<evidence type="ECO:0000256" key="8">
    <source>
        <dbReference type="ARBA" id="ARBA00042721"/>
    </source>
</evidence>
<dbReference type="AlphaFoldDB" id="A0A0L7QIX0"/>
<comment type="similarity">
    <text evidence="2">Belongs to the mitochondrion-specific ribosomal protein mL53 family.</text>
</comment>
<dbReference type="Pfam" id="PF10780">
    <property type="entry name" value="MRP_L53"/>
    <property type="match status" value="1"/>
</dbReference>
<keyword evidence="3" id="KW-0809">Transit peptide</keyword>
<evidence type="ECO:0000313" key="10">
    <source>
        <dbReference type="EMBL" id="KOC58578.1"/>
    </source>
</evidence>
<name>A0A0L7QIX0_9HYME</name>
<keyword evidence="5" id="KW-0496">Mitochondrion</keyword>
<evidence type="ECO:0000256" key="4">
    <source>
        <dbReference type="ARBA" id="ARBA00022980"/>
    </source>
</evidence>
<organism evidence="10 11">
    <name type="scientific">Habropoda laboriosa</name>
    <dbReference type="NCBI Taxonomy" id="597456"/>
    <lineage>
        <taxon>Eukaryota</taxon>
        <taxon>Metazoa</taxon>
        <taxon>Ecdysozoa</taxon>
        <taxon>Arthropoda</taxon>
        <taxon>Hexapoda</taxon>
        <taxon>Insecta</taxon>
        <taxon>Pterygota</taxon>
        <taxon>Neoptera</taxon>
        <taxon>Endopterygota</taxon>
        <taxon>Hymenoptera</taxon>
        <taxon>Apocrita</taxon>
        <taxon>Aculeata</taxon>
        <taxon>Apoidea</taxon>
        <taxon>Anthophila</taxon>
        <taxon>Apidae</taxon>
        <taxon>Habropoda</taxon>
    </lineage>
</organism>
<keyword evidence="11" id="KW-1185">Reference proteome</keyword>
<gene>
    <name evidence="10" type="ORF">WH47_09234</name>
</gene>
<evidence type="ECO:0000256" key="2">
    <source>
        <dbReference type="ARBA" id="ARBA00005557"/>
    </source>
</evidence>
<comment type="subcellular location">
    <subcellularLocation>
        <location evidence="1">Mitochondrion</location>
    </subcellularLocation>
</comment>
<dbReference type="OrthoDB" id="6618793at2759"/>
<dbReference type="Proteomes" id="UP000053825">
    <property type="component" value="Unassembled WGS sequence"/>
</dbReference>
<sequence length="154" mass="17238">MSIPFNGTRTRSQGLISAIIKHLRSLTLKPVKSIDIKFDPFHDTACETRDFFFHITTPKIIATNPRCIVKPQIASDLSEPVVTFNLLSGNKIVCKAAHLTSLNILELYNKYITPLSPPEPDTESKKVIKKKKKSKKNQTGVRISPGSKHRGVFL</sequence>